<keyword evidence="3 7" id="KW-1133">Transmembrane helix</keyword>
<evidence type="ECO:0000259" key="8">
    <source>
        <dbReference type="Pfam" id="PF20684"/>
    </source>
</evidence>
<dbReference type="RefSeq" id="XP_056579059.1">
    <property type="nucleotide sequence ID" value="XM_056722809.1"/>
</dbReference>
<keyword evidence="2 7" id="KW-0812">Transmembrane</keyword>
<accession>A0A9W9V8R6</accession>
<organism evidence="9 10">
    <name type="scientific">Penicillium concentricum</name>
    <dbReference type="NCBI Taxonomy" id="293559"/>
    <lineage>
        <taxon>Eukaryota</taxon>
        <taxon>Fungi</taxon>
        <taxon>Dikarya</taxon>
        <taxon>Ascomycota</taxon>
        <taxon>Pezizomycotina</taxon>
        <taxon>Eurotiomycetes</taxon>
        <taxon>Eurotiomycetidae</taxon>
        <taxon>Eurotiales</taxon>
        <taxon>Aspergillaceae</taxon>
        <taxon>Penicillium</taxon>
    </lineage>
</organism>
<reference evidence="9" key="2">
    <citation type="journal article" date="2023" name="IMA Fungus">
        <title>Comparative genomic study of the Penicillium genus elucidates a diverse pangenome and 15 lateral gene transfer events.</title>
        <authorList>
            <person name="Petersen C."/>
            <person name="Sorensen T."/>
            <person name="Nielsen M.R."/>
            <person name="Sondergaard T.E."/>
            <person name="Sorensen J.L."/>
            <person name="Fitzpatrick D.A."/>
            <person name="Frisvad J.C."/>
            <person name="Nielsen K.L."/>
        </authorList>
    </citation>
    <scope>NUCLEOTIDE SEQUENCE</scope>
    <source>
        <strain evidence="9">IBT 3081</strain>
    </source>
</reference>
<keyword evidence="4 7" id="KW-0472">Membrane</keyword>
<proteinExistence type="inferred from homology"/>
<evidence type="ECO:0000313" key="9">
    <source>
        <dbReference type="EMBL" id="KAJ5373073.1"/>
    </source>
</evidence>
<dbReference type="GO" id="GO:0016020">
    <property type="term" value="C:membrane"/>
    <property type="evidence" value="ECO:0007669"/>
    <property type="project" value="UniProtKB-SubCell"/>
</dbReference>
<evidence type="ECO:0000256" key="4">
    <source>
        <dbReference type="ARBA" id="ARBA00023136"/>
    </source>
</evidence>
<feature type="transmembrane region" description="Helical" evidence="7">
    <location>
        <begin position="253"/>
        <end position="272"/>
    </location>
</feature>
<evidence type="ECO:0000256" key="7">
    <source>
        <dbReference type="SAM" id="Phobius"/>
    </source>
</evidence>
<feature type="region of interest" description="Disordered" evidence="6">
    <location>
        <begin position="346"/>
        <end position="367"/>
    </location>
</feature>
<comment type="similarity">
    <text evidence="5">Belongs to the SAT4 family.</text>
</comment>
<dbReference type="InterPro" id="IPR049326">
    <property type="entry name" value="Rhodopsin_dom_fungi"/>
</dbReference>
<dbReference type="PANTHER" id="PTHR33048">
    <property type="entry name" value="PTH11-LIKE INTEGRAL MEMBRANE PROTEIN (AFU_ORTHOLOGUE AFUA_5G11245)"/>
    <property type="match status" value="1"/>
</dbReference>
<feature type="domain" description="Rhodopsin" evidence="8">
    <location>
        <begin position="37"/>
        <end position="277"/>
    </location>
</feature>
<evidence type="ECO:0000256" key="3">
    <source>
        <dbReference type="ARBA" id="ARBA00022989"/>
    </source>
</evidence>
<feature type="transmembrane region" description="Helical" evidence="7">
    <location>
        <begin position="135"/>
        <end position="155"/>
    </location>
</feature>
<evidence type="ECO:0000256" key="1">
    <source>
        <dbReference type="ARBA" id="ARBA00004141"/>
    </source>
</evidence>
<feature type="transmembrane region" description="Helical" evidence="7">
    <location>
        <begin position="52"/>
        <end position="71"/>
    </location>
</feature>
<evidence type="ECO:0000256" key="6">
    <source>
        <dbReference type="SAM" id="MobiDB-lite"/>
    </source>
</evidence>
<name>A0A9W9V8R6_9EURO</name>
<comment type="caution">
    <text evidence="9">The sequence shown here is derived from an EMBL/GenBank/DDBJ whole genome shotgun (WGS) entry which is preliminary data.</text>
</comment>
<feature type="transmembrane region" description="Helical" evidence="7">
    <location>
        <begin position="105"/>
        <end position="123"/>
    </location>
</feature>
<evidence type="ECO:0000313" key="10">
    <source>
        <dbReference type="Proteomes" id="UP001147752"/>
    </source>
</evidence>
<protein>
    <recommendedName>
        <fullName evidence="8">Rhodopsin domain-containing protein</fullName>
    </recommendedName>
</protein>
<evidence type="ECO:0000256" key="2">
    <source>
        <dbReference type="ARBA" id="ARBA00022692"/>
    </source>
</evidence>
<feature type="transmembrane region" description="Helical" evidence="7">
    <location>
        <begin position="180"/>
        <end position="201"/>
    </location>
</feature>
<comment type="subcellular location">
    <subcellularLocation>
        <location evidence="1">Membrane</location>
        <topology evidence="1">Multi-pass membrane protein</topology>
    </subcellularLocation>
</comment>
<dbReference type="Proteomes" id="UP001147752">
    <property type="component" value="Unassembled WGS sequence"/>
</dbReference>
<dbReference type="PANTHER" id="PTHR33048:SF55">
    <property type="entry name" value="INTEGRAL MEMBRANE PROTEIN"/>
    <property type="match status" value="1"/>
</dbReference>
<dbReference type="GeneID" id="81461992"/>
<dbReference type="OrthoDB" id="444631at2759"/>
<reference evidence="9" key="1">
    <citation type="submission" date="2022-12" db="EMBL/GenBank/DDBJ databases">
        <authorList>
            <person name="Petersen C."/>
        </authorList>
    </citation>
    <scope>NUCLEOTIDE SEQUENCE</scope>
    <source>
        <strain evidence="9">IBT 3081</strain>
    </source>
</reference>
<evidence type="ECO:0000256" key="5">
    <source>
        <dbReference type="ARBA" id="ARBA00038359"/>
    </source>
</evidence>
<feature type="transmembrane region" description="Helical" evidence="7">
    <location>
        <begin position="213"/>
        <end position="233"/>
    </location>
</feature>
<feature type="transmembrane region" description="Helical" evidence="7">
    <location>
        <begin position="17"/>
        <end position="40"/>
    </location>
</feature>
<dbReference type="Pfam" id="PF20684">
    <property type="entry name" value="Fung_rhodopsin"/>
    <property type="match status" value="1"/>
</dbReference>
<sequence>MTYEIGLSTPDVPNRGFPLWICSVVMVIIAGLFVLSRLAIRFHHSHLGSDDWMILASLVMLPSILVRRTLINSKLAVHYGYGKHSKDLTQNDRVAALKWFFGAQLVYKIVIAVNKLSFMCLYLRIFPQRTFRWICYYGLGVITVWGTAYVFLTIFQCKPIASFWDITIKNPKCLDKEGLWMSYSVINITFDLLILALPIYPLSHLRLQRAKKIGLLVVFGMGAFVCVTTIIRITTLVQSATDTDPTSGPIPATIWSVVEANTGIICTCLPVFRHPLQFFFPHLFNSSEQTTNPYSQHVARHTPHASGSERNLTHDDLWQDEGLEMASPEIYKADANGRIMTTTRINVSYQQDQESDASSRPIRRDFD</sequence>
<dbReference type="AlphaFoldDB" id="A0A9W9V8R6"/>
<dbReference type="EMBL" id="JAPZBT010000002">
    <property type="protein sequence ID" value="KAJ5373073.1"/>
    <property type="molecule type" value="Genomic_DNA"/>
</dbReference>
<dbReference type="InterPro" id="IPR052337">
    <property type="entry name" value="SAT4-like"/>
</dbReference>
<keyword evidence="10" id="KW-1185">Reference proteome</keyword>
<feature type="compositionally biased region" description="Polar residues" evidence="6">
    <location>
        <begin position="346"/>
        <end position="358"/>
    </location>
</feature>
<gene>
    <name evidence="9" type="ORF">N7517_005079</name>
</gene>